<feature type="transmembrane region" description="Helical" evidence="9">
    <location>
        <begin position="30"/>
        <end position="48"/>
    </location>
</feature>
<reference evidence="10" key="1">
    <citation type="journal article" date="2012" name="Dev. Genes Evol.">
        <title>The medicinal leech genome encodes 21 innexin genes: different combinations are expressed by identified central neurons.</title>
        <authorList>
            <person name="Kandarian B."/>
            <person name="Sethi J."/>
            <person name="Wu A."/>
            <person name="Baker M."/>
            <person name="Yazdani N."/>
            <person name="Kym E."/>
            <person name="Sanchez A."/>
            <person name="Edsall L."/>
            <person name="Gaasterland T."/>
            <person name="Macagno E."/>
        </authorList>
    </citation>
    <scope>NUCLEOTIDE SEQUENCE</scope>
</reference>
<evidence type="ECO:0000313" key="10">
    <source>
        <dbReference type="EMBL" id="AFC34074.1"/>
    </source>
</evidence>
<keyword evidence="3" id="KW-1003">Cell membrane</keyword>
<protein>
    <recommendedName>
        <fullName evidence="9">Innexin</fullName>
    </recommendedName>
</protein>
<dbReference type="PANTHER" id="PTHR11893">
    <property type="entry name" value="INNEXIN"/>
    <property type="match status" value="1"/>
</dbReference>
<keyword evidence="6 9" id="KW-0406">Ion transport</keyword>
<keyword evidence="7 9" id="KW-0472">Membrane</keyword>
<evidence type="ECO:0000256" key="9">
    <source>
        <dbReference type="RuleBase" id="RU010713"/>
    </source>
</evidence>
<keyword evidence="2 9" id="KW-0813">Transport</keyword>
<comment type="function">
    <text evidence="9">Structural component of the gap junctions.</text>
</comment>
<dbReference type="Pfam" id="PF00876">
    <property type="entry name" value="Innexin"/>
    <property type="match status" value="1"/>
</dbReference>
<evidence type="ECO:0000256" key="7">
    <source>
        <dbReference type="ARBA" id="ARBA00023136"/>
    </source>
</evidence>
<keyword evidence="8 9" id="KW-0407">Ion channel</keyword>
<gene>
    <name evidence="9" type="primary">inx</name>
</gene>
<dbReference type="EMBL" id="JQ231019">
    <property type="protein sequence ID" value="AFC34074.1"/>
    <property type="molecule type" value="mRNA"/>
</dbReference>
<dbReference type="InterPro" id="IPR000990">
    <property type="entry name" value="Innexin"/>
</dbReference>
<evidence type="ECO:0000256" key="2">
    <source>
        <dbReference type="ARBA" id="ARBA00022448"/>
    </source>
</evidence>
<accession>H9C4R3</accession>
<dbReference type="AlphaFoldDB" id="H9C4R3"/>
<proteinExistence type="evidence at transcript level"/>
<feature type="transmembrane region" description="Helical" evidence="9">
    <location>
        <begin position="285"/>
        <end position="309"/>
    </location>
</feature>
<evidence type="ECO:0000256" key="4">
    <source>
        <dbReference type="ARBA" id="ARBA00022692"/>
    </source>
</evidence>
<evidence type="ECO:0000256" key="1">
    <source>
        <dbReference type="ARBA" id="ARBA00004651"/>
    </source>
</evidence>
<dbReference type="PRINTS" id="PR01262">
    <property type="entry name" value="INNEXIN"/>
</dbReference>
<name>H9C4R3_9ANNE</name>
<organism evidence="10">
    <name type="scientific">Hirudo verbana</name>
    <dbReference type="NCBI Taxonomy" id="311461"/>
    <lineage>
        <taxon>Eukaryota</taxon>
        <taxon>Metazoa</taxon>
        <taxon>Spiralia</taxon>
        <taxon>Lophotrochozoa</taxon>
        <taxon>Annelida</taxon>
        <taxon>Clitellata</taxon>
        <taxon>Hirudinea</taxon>
        <taxon>Hirudinida</taxon>
        <taxon>Hirudiniformes</taxon>
        <taxon>Hirudinidae</taxon>
        <taxon>Hirudo</taxon>
    </lineage>
</organism>
<evidence type="ECO:0000256" key="6">
    <source>
        <dbReference type="ARBA" id="ARBA00023065"/>
    </source>
</evidence>
<comment type="similarity">
    <text evidence="9">Belongs to the pannexin family.</text>
</comment>
<feature type="transmembrane region" description="Helical" evidence="9">
    <location>
        <begin position="100"/>
        <end position="118"/>
    </location>
</feature>
<comment type="subcellular location">
    <subcellularLocation>
        <location evidence="1 9">Cell membrane</location>
        <topology evidence="1 9">Multi-pass membrane protein</topology>
    </subcellularLocation>
</comment>
<dbReference type="PANTHER" id="PTHR11893:SF36">
    <property type="entry name" value="INNEXIN-5"/>
    <property type="match status" value="1"/>
</dbReference>
<evidence type="ECO:0000256" key="8">
    <source>
        <dbReference type="ARBA" id="ARBA00023303"/>
    </source>
</evidence>
<keyword evidence="4 9" id="KW-0812">Transmembrane</keyword>
<dbReference type="GO" id="GO:0005886">
    <property type="term" value="C:plasma membrane"/>
    <property type="evidence" value="ECO:0007669"/>
    <property type="project" value="UniProtKB-SubCell"/>
</dbReference>
<sequence length="439" mass="51756">MDKLVILLEKAPNTRDYNYYDLVDRISSRYSVVLLVLFAVLVSMNQYVRNPITCWTPDHFSGGHTKYATSLCWVKNTYYLPWNETVPREHEHEKKQMIPYYQWVPFILVAQAVMFYLPSLVWHSFNSRAGVDADNILAAAHTFSMTDKVETRDRTMKMLVQQLHRFLRSHNNDGKHNQRCCHCHCSTKRVGNYLVLIFLVSKLLYIANTVGQMFLLGKLLSTRYLTFGFDLTKRLFDNQDWTEAHDVAFPRVTICDFKVRGQDMINPHPYTIQCVLPVNMYNEKIYIFLWYWIIFVFALSVLSFVVWFLRCLVASDREKFVKNHIIEASEMQRRQDKQAIEMKMDKKPRKIGSQTKLPQTYSGTDSGSSLENIHLEADDMDKNIRRFSRSYLMQDGELILRLIAHNTNHVTTTEVINELYRNWIPYDKQRRDKLGPTKI</sequence>
<keyword evidence="5 9" id="KW-1133">Transmembrane helix</keyword>
<evidence type="ECO:0000256" key="3">
    <source>
        <dbReference type="ARBA" id="ARBA00022475"/>
    </source>
</evidence>
<evidence type="ECO:0000256" key="5">
    <source>
        <dbReference type="ARBA" id="ARBA00022989"/>
    </source>
</evidence>
<dbReference type="GO" id="GO:0034220">
    <property type="term" value="P:monoatomic ion transmembrane transport"/>
    <property type="evidence" value="ECO:0007669"/>
    <property type="project" value="UniProtKB-KW"/>
</dbReference>
<dbReference type="GO" id="GO:0005921">
    <property type="term" value="C:gap junction"/>
    <property type="evidence" value="ECO:0007669"/>
    <property type="project" value="UniProtKB-UniRule"/>
</dbReference>
<dbReference type="PROSITE" id="PS51013">
    <property type="entry name" value="PANNEXIN"/>
    <property type="match status" value="1"/>
</dbReference>
<feature type="transmembrane region" description="Helical" evidence="9">
    <location>
        <begin position="193"/>
        <end position="215"/>
    </location>
</feature>